<dbReference type="Proteomes" id="UP000765509">
    <property type="component" value="Unassembled WGS sequence"/>
</dbReference>
<comment type="caution">
    <text evidence="1">The sequence shown here is derived from an EMBL/GenBank/DDBJ whole genome shotgun (WGS) entry which is preliminary data.</text>
</comment>
<gene>
    <name evidence="1" type="ORF">O181_108885</name>
</gene>
<accession>A0A9Q3JXA9</accession>
<dbReference type="EMBL" id="AVOT02083919">
    <property type="protein sequence ID" value="MBW0569170.1"/>
    <property type="molecule type" value="Genomic_DNA"/>
</dbReference>
<proteinExistence type="predicted"/>
<protein>
    <submittedName>
        <fullName evidence="1">Uncharacterized protein</fullName>
    </submittedName>
</protein>
<name>A0A9Q3JXA9_9BASI</name>
<evidence type="ECO:0000313" key="2">
    <source>
        <dbReference type="Proteomes" id="UP000765509"/>
    </source>
</evidence>
<reference evidence="1" key="1">
    <citation type="submission" date="2021-03" db="EMBL/GenBank/DDBJ databases">
        <title>Draft genome sequence of rust myrtle Austropuccinia psidii MF-1, a brazilian biotype.</title>
        <authorList>
            <person name="Quecine M.C."/>
            <person name="Pachon D.M.R."/>
            <person name="Bonatelli M.L."/>
            <person name="Correr F.H."/>
            <person name="Franceschini L.M."/>
            <person name="Leite T.F."/>
            <person name="Margarido G.R.A."/>
            <person name="Almeida C.A."/>
            <person name="Ferrarezi J.A."/>
            <person name="Labate C.A."/>
        </authorList>
    </citation>
    <scope>NUCLEOTIDE SEQUENCE</scope>
    <source>
        <strain evidence="1">MF-1</strain>
    </source>
</reference>
<keyword evidence="2" id="KW-1185">Reference proteome</keyword>
<sequence>MIKTATTSTSHSVFLSSLTQVGLSPSAEADSFVIVLFDPDPRPSSSSSLVLNGAAKQGLLNGNCKKGERNTIALQKQKPGLLLDDRLEDAKVEIKRAKQEKCTLKNGAKRRRWEEDKQLEQEFLDDQYPHDAGYTKDGGKIGWTQHQRVVVMSVAARVAIKMSVNWTQDGDGVYAQWNAYKGDRDQT</sequence>
<evidence type="ECO:0000313" key="1">
    <source>
        <dbReference type="EMBL" id="MBW0569170.1"/>
    </source>
</evidence>
<dbReference type="AlphaFoldDB" id="A0A9Q3JXA9"/>
<organism evidence="1 2">
    <name type="scientific">Austropuccinia psidii MF-1</name>
    <dbReference type="NCBI Taxonomy" id="1389203"/>
    <lineage>
        <taxon>Eukaryota</taxon>
        <taxon>Fungi</taxon>
        <taxon>Dikarya</taxon>
        <taxon>Basidiomycota</taxon>
        <taxon>Pucciniomycotina</taxon>
        <taxon>Pucciniomycetes</taxon>
        <taxon>Pucciniales</taxon>
        <taxon>Sphaerophragmiaceae</taxon>
        <taxon>Austropuccinia</taxon>
    </lineage>
</organism>